<feature type="region of interest" description="Disordered" evidence="1">
    <location>
        <begin position="34"/>
        <end position="86"/>
    </location>
</feature>
<dbReference type="Pfam" id="PF20042">
    <property type="entry name" value="DUF6444"/>
    <property type="match status" value="1"/>
</dbReference>
<proteinExistence type="predicted"/>
<keyword evidence="5" id="KW-1185">Reference proteome</keyword>
<dbReference type="OrthoDB" id="9800877at2"/>
<dbReference type="InterPro" id="IPR052344">
    <property type="entry name" value="Transposase-related"/>
</dbReference>
<name>A0A6M4MBI9_9ALTE</name>
<dbReference type="EMBL" id="CP052766">
    <property type="protein sequence ID" value="QJR80389.1"/>
    <property type="molecule type" value="Genomic_DNA"/>
</dbReference>
<dbReference type="InterPro" id="IPR045618">
    <property type="entry name" value="DUF6444"/>
</dbReference>
<dbReference type="AlphaFoldDB" id="A0A6M4MBI9"/>
<accession>A0A6M4MBI9</accession>
<feature type="compositionally biased region" description="Low complexity" evidence="1">
    <location>
        <begin position="40"/>
        <end position="60"/>
    </location>
</feature>
<protein>
    <submittedName>
        <fullName evidence="4">IS66 family transposase</fullName>
    </submittedName>
</protein>
<feature type="domain" description="Transposase IS66 central" evidence="2">
    <location>
        <begin position="152"/>
        <end position="419"/>
    </location>
</feature>
<evidence type="ECO:0000313" key="4">
    <source>
        <dbReference type="EMBL" id="QJR80389.1"/>
    </source>
</evidence>
<evidence type="ECO:0000313" key="5">
    <source>
        <dbReference type="Proteomes" id="UP000219285"/>
    </source>
</evidence>
<evidence type="ECO:0000256" key="1">
    <source>
        <dbReference type="SAM" id="MobiDB-lite"/>
    </source>
</evidence>
<dbReference type="PANTHER" id="PTHR33678">
    <property type="entry name" value="BLL1576 PROTEIN"/>
    <property type="match status" value="1"/>
</dbReference>
<dbReference type="Proteomes" id="UP000219285">
    <property type="component" value="Chromosome"/>
</dbReference>
<reference evidence="4 5" key="2">
    <citation type="submission" date="2020-04" db="EMBL/GenBank/DDBJ databases">
        <title>Complete genome sequence of Alteromonas pelagimontana 5.12T.</title>
        <authorList>
            <person name="Sinha R.K."/>
            <person name="Krishnan K.P."/>
            <person name="Kurian J.P."/>
        </authorList>
    </citation>
    <scope>NUCLEOTIDE SEQUENCE [LARGE SCALE GENOMIC DNA]</scope>
    <source>
        <strain evidence="4 5">5.12</strain>
    </source>
</reference>
<gene>
    <name evidence="4" type="ORF">CA267_006170</name>
</gene>
<feature type="domain" description="DUF6444" evidence="3">
    <location>
        <begin position="9"/>
        <end position="78"/>
    </location>
</feature>
<dbReference type="Pfam" id="PF03050">
    <property type="entry name" value="DDE_Tnp_IS66"/>
    <property type="match status" value="1"/>
</dbReference>
<organism evidence="4 5">
    <name type="scientific">Alteromonas pelagimontana</name>
    <dbReference type="NCBI Taxonomy" id="1858656"/>
    <lineage>
        <taxon>Bacteria</taxon>
        <taxon>Pseudomonadati</taxon>
        <taxon>Pseudomonadota</taxon>
        <taxon>Gammaproteobacteria</taxon>
        <taxon>Alteromonadales</taxon>
        <taxon>Alteromonadaceae</taxon>
        <taxon>Alteromonas/Salinimonas group</taxon>
        <taxon>Alteromonas</taxon>
    </lineage>
</organism>
<dbReference type="RefSeq" id="WP_075608298.1">
    <property type="nucleotide sequence ID" value="NZ_CP052766.1"/>
</dbReference>
<reference evidence="5" key="1">
    <citation type="submission" date="2014-12" db="EMBL/GenBank/DDBJ databases">
        <title>Complete genome sequence of a multi-drug resistant Klebsiella pneumoniae.</title>
        <authorList>
            <person name="Hua X."/>
            <person name="Chen Q."/>
            <person name="Li X."/>
            <person name="Feng Y."/>
            <person name="Ruan Z."/>
            <person name="Yu Y."/>
        </authorList>
    </citation>
    <scope>NUCLEOTIDE SEQUENCE [LARGE SCALE GENOMIC DNA]</scope>
    <source>
        <strain evidence="5">5.12</strain>
    </source>
</reference>
<evidence type="ECO:0000259" key="2">
    <source>
        <dbReference type="Pfam" id="PF03050"/>
    </source>
</evidence>
<sequence length="467" mass="53993">MPRKKQQPKPPTATNLDDANAIIQVLWDRLNDLEDRLNQNSRNSSRPPSSNGPGTSTPTRKSTGKSRGAQTGHKGSKRVMSDSVDESRVYYPDEQCPCGGHVVMSKRPYRRHQVFEIPQQAYSVVEHQLYQGCCYRCSKTVKAPLPETVNSGQMGNNLLAYVVVQAGQFHQSISKIQQQLIQNFGLHFSRGAISQAQGTVSSVLTPAYEDVKNRTLASDIVHCDETRHQRGRERRWMWQVCTQDYSCFMTHYSRGNWAAKKLLGESPTNMVVTDQYAGYHYIDDSHRQLCWAHILRNMQALADSWGTNKLCGAKLVRLIHLLFRLRHRFDKQCLSESSYLRRIITLQEHWQQALHEAQRLCTTRRYRNRCALLLKHDVMCWAFVNDHRIPLTNNEAERSLRSYVLWRKGSYGVWSHRGEQFRQRILSIVETCRKQSLNPLQWIRSILNAVLQKQPYPLLADMKTPCQ</sequence>
<dbReference type="KEGG" id="apel:CA267_006170"/>
<feature type="region of interest" description="Disordered" evidence="1">
    <location>
        <begin position="1"/>
        <end position="20"/>
    </location>
</feature>
<dbReference type="NCBIfam" id="NF033517">
    <property type="entry name" value="transpos_IS66"/>
    <property type="match status" value="1"/>
</dbReference>
<dbReference type="InterPro" id="IPR004291">
    <property type="entry name" value="Transposase_IS66_central"/>
</dbReference>
<evidence type="ECO:0000259" key="3">
    <source>
        <dbReference type="Pfam" id="PF20042"/>
    </source>
</evidence>
<dbReference type="PANTHER" id="PTHR33678:SF2">
    <property type="match status" value="1"/>
</dbReference>